<organism evidence="2">
    <name type="scientific">marine metagenome</name>
    <dbReference type="NCBI Taxonomy" id="408172"/>
    <lineage>
        <taxon>unclassified sequences</taxon>
        <taxon>metagenomes</taxon>
        <taxon>ecological metagenomes</taxon>
    </lineage>
</organism>
<protein>
    <submittedName>
        <fullName evidence="2">Uncharacterized protein</fullName>
    </submittedName>
</protein>
<dbReference type="AlphaFoldDB" id="A0A382J7S0"/>
<evidence type="ECO:0000313" key="2">
    <source>
        <dbReference type="EMBL" id="SVC07679.1"/>
    </source>
</evidence>
<feature type="region of interest" description="Disordered" evidence="1">
    <location>
        <begin position="57"/>
        <end position="125"/>
    </location>
</feature>
<proteinExistence type="predicted"/>
<sequence length="125" mass="13451">ARLDVRRKEAVASLKEMQLKTTPAKGTLEFWERRHSETTDRVQDAARDLEKCIAQYEEAQEDGEGDIEAAGRDDVGPVEEEAAEVTTGVADPHEGESSEAPADKVAGENESGDGAAQETSLPPKS</sequence>
<gene>
    <name evidence="2" type="ORF">METZ01_LOCUS260533</name>
</gene>
<feature type="non-terminal residue" evidence="2">
    <location>
        <position position="1"/>
    </location>
</feature>
<feature type="compositionally biased region" description="Basic and acidic residues" evidence="1">
    <location>
        <begin position="91"/>
        <end position="107"/>
    </location>
</feature>
<dbReference type="EMBL" id="UINC01072211">
    <property type="protein sequence ID" value="SVC07679.1"/>
    <property type="molecule type" value="Genomic_DNA"/>
</dbReference>
<feature type="compositionally biased region" description="Acidic residues" evidence="1">
    <location>
        <begin position="58"/>
        <end position="67"/>
    </location>
</feature>
<evidence type="ECO:0000256" key="1">
    <source>
        <dbReference type="SAM" id="MobiDB-lite"/>
    </source>
</evidence>
<accession>A0A382J7S0</accession>
<reference evidence="2" key="1">
    <citation type="submission" date="2018-05" db="EMBL/GenBank/DDBJ databases">
        <authorList>
            <person name="Lanie J.A."/>
            <person name="Ng W.-L."/>
            <person name="Kazmierczak K.M."/>
            <person name="Andrzejewski T.M."/>
            <person name="Davidsen T.M."/>
            <person name="Wayne K.J."/>
            <person name="Tettelin H."/>
            <person name="Glass J.I."/>
            <person name="Rusch D."/>
            <person name="Podicherti R."/>
            <person name="Tsui H.-C.T."/>
            <person name="Winkler M.E."/>
        </authorList>
    </citation>
    <scope>NUCLEOTIDE SEQUENCE</scope>
</reference>
<name>A0A382J7S0_9ZZZZ</name>